<reference evidence="1 2" key="1">
    <citation type="submission" date="2008-10" db="EMBL/GenBank/DDBJ databases">
        <title>Draft genome sequence of Parabacteroides johnsonii (DSM 18315).</title>
        <authorList>
            <person name="Sudarsanam P."/>
            <person name="Ley R."/>
            <person name="Guruge J."/>
            <person name="Turnbaugh P.J."/>
            <person name="Mahowald M."/>
            <person name="Liep D."/>
            <person name="Gordon J."/>
        </authorList>
    </citation>
    <scope>NUCLEOTIDE SEQUENCE [LARGE SCALE GENOMIC DNA]</scope>
    <source>
        <strain evidence="1 2">DSM 18315</strain>
    </source>
</reference>
<accession>B7BDH2</accession>
<dbReference type="EMBL" id="ABYH01000334">
    <property type="protein sequence ID" value="EEC95539.1"/>
    <property type="molecule type" value="Genomic_DNA"/>
</dbReference>
<dbReference type="HOGENOM" id="CLU_3082812_0_0_10"/>
<protein>
    <submittedName>
        <fullName evidence="1">Uncharacterized protein</fullName>
    </submittedName>
</protein>
<comment type="caution">
    <text evidence="1">The sequence shown here is derived from an EMBL/GenBank/DDBJ whole genome shotgun (WGS) entry which is preliminary data.</text>
</comment>
<evidence type="ECO:0000313" key="1">
    <source>
        <dbReference type="EMBL" id="EEC95539.1"/>
    </source>
</evidence>
<organism evidence="1 2">
    <name type="scientific">Parabacteroides johnsonii DSM 18315</name>
    <dbReference type="NCBI Taxonomy" id="537006"/>
    <lineage>
        <taxon>Bacteria</taxon>
        <taxon>Pseudomonadati</taxon>
        <taxon>Bacteroidota</taxon>
        <taxon>Bacteroidia</taxon>
        <taxon>Bacteroidales</taxon>
        <taxon>Tannerellaceae</taxon>
        <taxon>Parabacteroides</taxon>
    </lineage>
</organism>
<dbReference type="STRING" id="537006.PRABACTJOHN_03094"/>
<dbReference type="Proteomes" id="UP000005510">
    <property type="component" value="Unassembled WGS sequence"/>
</dbReference>
<sequence length="52" mass="6103">MHIFDVVVYIPDIVVYILDIVENKLHKHPRGNFPAWKLRLPCDDLNIYAGQI</sequence>
<gene>
    <name evidence="1" type="ORF">PRABACTJOHN_03094</name>
</gene>
<reference evidence="1 2" key="2">
    <citation type="submission" date="2008-10" db="EMBL/GenBank/DDBJ databases">
        <authorList>
            <person name="Fulton L."/>
            <person name="Clifton S."/>
            <person name="Fulton B."/>
            <person name="Xu J."/>
            <person name="Minx P."/>
            <person name="Pepin K.H."/>
            <person name="Johnson M."/>
            <person name="Bhonagiri V."/>
            <person name="Nash W.E."/>
            <person name="Mardis E.R."/>
            <person name="Wilson R.K."/>
        </authorList>
    </citation>
    <scope>NUCLEOTIDE SEQUENCE [LARGE SCALE GENOMIC DNA]</scope>
    <source>
        <strain evidence="1 2">DSM 18315</strain>
    </source>
</reference>
<name>B7BDH2_9BACT</name>
<evidence type="ECO:0000313" key="2">
    <source>
        <dbReference type="Proteomes" id="UP000005510"/>
    </source>
</evidence>
<proteinExistence type="predicted"/>
<dbReference type="AlphaFoldDB" id="B7BDH2"/>